<evidence type="ECO:0000313" key="3">
    <source>
        <dbReference type="Proteomes" id="UP000652760"/>
    </source>
</evidence>
<dbReference type="RefSeq" id="WP_200195697.1">
    <property type="nucleotide sequence ID" value="NZ_JAENHM010000058.1"/>
</dbReference>
<feature type="domain" description="Spore protein YkvP/CgeB glycosyl transferase-like" evidence="1">
    <location>
        <begin position="204"/>
        <end position="354"/>
    </location>
</feature>
<keyword evidence="3" id="KW-1185">Reference proteome</keyword>
<reference evidence="3" key="1">
    <citation type="submission" date="2021-01" db="EMBL/GenBank/DDBJ databases">
        <title>Genome public.</title>
        <authorList>
            <person name="Liu C."/>
            <person name="Sun Q."/>
        </authorList>
    </citation>
    <scope>NUCLEOTIDE SEQUENCE [LARGE SCALE GENOMIC DNA]</scope>
    <source>
        <strain evidence="3">YIM B02556</strain>
    </source>
</reference>
<evidence type="ECO:0000259" key="1">
    <source>
        <dbReference type="Pfam" id="PF13524"/>
    </source>
</evidence>
<dbReference type="CDD" id="cd03801">
    <property type="entry name" value="GT4_PimA-like"/>
    <property type="match status" value="1"/>
</dbReference>
<dbReference type="Gene3D" id="3.40.50.2000">
    <property type="entry name" value="Glycogen Phosphorylase B"/>
    <property type="match status" value="2"/>
</dbReference>
<sequence>MRIVYFTHSLASCWNHGNAHFLRGVLRDLIARGHDVRVLEPEGAWSLENLLADHGDAGLDAYRSAYPELSSRVVPKGFDVEAACDGADLVIVHEWNDPALVAAVGEARRRGGRFTLLFHDTHHRAVSEPEAINAFDLSGYDGVLAFGEALAAVYRRWGWEGRVFVWHEAADTRLFRPPAEEGPRAGAVWIGNWGDGERTEELERFLFAPARDAGLPLEIYGVRYPADALAMLKRYGIAYRGWLPNARAPELFARHRVTVHVPRRFYVDLLPGIPTIRVFEALACGIPLVSAPWSDAEGLFRTGRDFLFARNGAEMAHHLRAVDRDEGLRAELVRNGLETIRARHTCAHRVTELLSIVGSLRGDEKEPALEESAR</sequence>
<dbReference type="Proteomes" id="UP000652760">
    <property type="component" value="Unassembled WGS sequence"/>
</dbReference>
<dbReference type="SUPFAM" id="SSF53756">
    <property type="entry name" value="UDP-Glycosyltransferase/glycogen phosphorylase"/>
    <property type="match status" value="1"/>
</dbReference>
<accession>A0ABS1F8W8</accession>
<organism evidence="2 3">
    <name type="scientific">Azospirillum endophyticum</name>
    <dbReference type="NCBI Taxonomy" id="2800326"/>
    <lineage>
        <taxon>Bacteria</taxon>
        <taxon>Pseudomonadati</taxon>
        <taxon>Pseudomonadota</taxon>
        <taxon>Alphaproteobacteria</taxon>
        <taxon>Rhodospirillales</taxon>
        <taxon>Azospirillaceae</taxon>
        <taxon>Azospirillum</taxon>
    </lineage>
</organism>
<dbReference type="EMBL" id="JAENHM010000058">
    <property type="protein sequence ID" value="MBK1839687.1"/>
    <property type="molecule type" value="Genomic_DNA"/>
</dbReference>
<dbReference type="InterPro" id="IPR055259">
    <property type="entry name" value="YkvP/CgeB_Glyco_trans-like"/>
</dbReference>
<proteinExistence type="predicted"/>
<comment type="caution">
    <text evidence="2">The sequence shown here is derived from an EMBL/GenBank/DDBJ whole genome shotgun (WGS) entry which is preliminary data.</text>
</comment>
<name>A0ABS1F8W8_9PROT</name>
<gene>
    <name evidence="2" type="ORF">JHL17_19945</name>
</gene>
<evidence type="ECO:0000313" key="2">
    <source>
        <dbReference type="EMBL" id="MBK1839687.1"/>
    </source>
</evidence>
<dbReference type="Pfam" id="PF13524">
    <property type="entry name" value="Glyco_trans_1_2"/>
    <property type="match status" value="1"/>
</dbReference>
<protein>
    <submittedName>
        <fullName evidence="2">Glycosyltransferase</fullName>
    </submittedName>
</protein>